<gene>
    <name evidence="12" type="ORF">HannXRQ_Chr05g0147761</name>
    <name evidence="11" type="ORF">HanXRQr2_Chr05g0216201</name>
</gene>
<feature type="binding site" evidence="8">
    <location>
        <position position="46"/>
    </location>
    <ligand>
        <name>Mn(2+)</name>
        <dbReference type="ChEBI" id="CHEBI:29035"/>
    </ligand>
</feature>
<dbReference type="OMA" id="FTQIYSC"/>
<evidence type="ECO:0000256" key="2">
    <source>
        <dbReference type="ARBA" id="ARBA00007456"/>
    </source>
</evidence>
<organism evidence="12 13">
    <name type="scientific">Helianthus annuus</name>
    <name type="common">Common sunflower</name>
    <dbReference type="NCBI Taxonomy" id="4232"/>
    <lineage>
        <taxon>Eukaryota</taxon>
        <taxon>Viridiplantae</taxon>
        <taxon>Streptophyta</taxon>
        <taxon>Embryophyta</taxon>
        <taxon>Tracheophyta</taxon>
        <taxon>Spermatophyta</taxon>
        <taxon>Magnoliopsida</taxon>
        <taxon>eudicotyledons</taxon>
        <taxon>Gunneridae</taxon>
        <taxon>Pentapetalae</taxon>
        <taxon>asterids</taxon>
        <taxon>campanulids</taxon>
        <taxon>Asterales</taxon>
        <taxon>Asteraceae</taxon>
        <taxon>Asteroideae</taxon>
        <taxon>Heliantheae alliance</taxon>
        <taxon>Heliantheae</taxon>
        <taxon>Helianthus</taxon>
    </lineage>
</organism>
<dbReference type="EMBL" id="CM007894">
    <property type="protein sequence ID" value="OTG25449.1"/>
    <property type="molecule type" value="Genomic_DNA"/>
</dbReference>
<dbReference type="InterPro" id="IPR001929">
    <property type="entry name" value="Germin"/>
</dbReference>
<name>A0A251UQV4_HELAN</name>
<reference evidence="12" key="2">
    <citation type="submission" date="2017-02" db="EMBL/GenBank/DDBJ databases">
        <title>Sunflower complete genome.</title>
        <authorList>
            <person name="Langlade N."/>
            <person name="Munos S."/>
        </authorList>
    </citation>
    <scope>NUCLEOTIDE SEQUENCE [LARGE SCALE GENOMIC DNA]</scope>
    <source>
        <tissue evidence="12">Leaves</tissue>
    </source>
</reference>
<evidence type="ECO:0000313" key="13">
    <source>
        <dbReference type="Proteomes" id="UP000215914"/>
    </source>
</evidence>
<evidence type="ECO:0000256" key="6">
    <source>
        <dbReference type="ARBA" id="ARBA00023211"/>
    </source>
</evidence>
<dbReference type="Proteomes" id="UP000215914">
    <property type="component" value="Chromosome 5"/>
</dbReference>
<dbReference type="PRINTS" id="PR00325">
    <property type="entry name" value="GERMIN"/>
</dbReference>
<dbReference type="SUPFAM" id="SSF51182">
    <property type="entry name" value="RmlC-like cupins"/>
    <property type="match status" value="1"/>
</dbReference>
<comment type="similarity">
    <text evidence="2 9">Belongs to the germin family.</text>
</comment>
<dbReference type="InterPro" id="IPR006045">
    <property type="entry name" value="Cupin_1"/>
</dbReference>
<dbReference type="Gene3D" id="2.60.120.10">
    <property type="entry name" value="Jelly Rolls"/>
    <property type="match status" value="1"/>
</dbReference>
<dbReference type="PANTHER" id="PTHR31238">
    <property type="entry name" value="GERMIN-LIKE PROTEIN SUBFAMILY 3 MEMBER 3"/>
    <property type="match status" value="1"/>
</dbReference>
<evidence type="ECO:0000256" key="5">
    <source>
        <dbReference type="ARBA" id="ARBA00022723"/>
    </source>
</evidence>
<evidence type="ECO:0000256" key="8">
    <source>
        <dbReference type="PIRSR" id="PIRSR601929-2"/>
    </source>
</evidence>
<reference evidence="11" key="3">
    <citation type="submission" date="2020-06" db="EMBL/GenBank/DDBJ databases">
        <title>Helianthus annuus Genome sequencing and assembly Release 2.</title>
        <authorList>
            <person name="Gouzy J."/>
            <person name="Langlade N."/>
            <person name="Munos S."/>
        </authorList>
    </citation>
    <scope>NUCLEOTIDE SEQUENCE</scope>
    <source>
        <tissue evidence="11">Leaves</tissue>
    </source>
</reference>
<comment type="subcellular location">
    <subcellularLocation>
        <location evidence="1 9">Secreted</location>
        <location evidence="1 9">Extracellular space</location>
        <location evidence="1 9">Apoplast</location>
    </subcellularLocation>
</comment>
<dbReference type="AlphaFoldDB" id="A0A251UQV4"/>
<accession>A0A251UQV4</accession>
<feature type="domain" description="Cupin type-1" evidence="10">
    <location>
        <begin position="1"/>
        <end position="99"/>
    </location>
</feature>
<evidence type="ECO:0000256" key="9">
    <source>
        <dbReference type="RuleBase" id="RU366015"/>
    </source>
</evidence>
<keyword evidence="5 7" id="KW-0479">Metal-binding</keyword>
<dbReference type="GO" id="GO:0048046">
    <property type="term" value="C:apoplast"/>
    <property type="evidence" value="ECO:0007669"/>
    <property type="project" value="UniProtKB-SubCell"/>
</dbReference>
<dbReference type="EMBL" id="MNCJ02000320">
    <property type="protein sequence ID" value="KAF5806002.1"/>
    <property type="molecule type" value="Genomic_DNA"/>
</dbReference>
<evidence type="ECO:0000256" key="4">
    <source>
        <dbReference type="ARBA" id="ARBA00022525"/>
    </source>
</evidence>
<sequence>MHPRASELLYVLMGSLDVGFLGTTNKLFTQKLQEGDILVFPKGLVHFQFNSDANNAALALSAFGSASPGTVSVPNSVFNSTTDDNVLALSFKTDVANIQKIKSGLSG</sequence>
<dbReference type="Gramene" id="mRNA:HanXRQr2_Chr05g0216201">
    <property type="protein sequence ID" value="CDS:HanXRQr2_Chr05g0216201.1"/>
    <property type="gene ID" value="HanXRQr2_Chr05g0216201"/>
</dbReference>
<feature type="binding site" evidence="8">
    <location>
        <position position="7"/>
    </location>
    <ligand>
        <name>Mn(2+)</name>
        <dbReference type="ChEBI" id="CHEBI:29035"/>
    </ligand>
</feature>
<dbReference type="InterPro" id="IPR011051">
    <property type="entry name" value="RmlC_Cupin_sf"/>
</dbReference>
<evidence type="ECO:0000256" key="3">
    <source>
        <dbReference type="ARBA" id="ARBA00022523"/>
    </source>
</evidence>
<evidence type="ECO:0000313" key="11">
    <source>
        <dbReference type="EMBL" id="KAF5806002.1"/>
    </source>
</evidence>
<feature type="binding site" evidence="7">
    <location>
        <position position="7"/>
    </location>
    <ligand>
        <name>oxalate</name>
        <dbReference type="ChEBI" id="CHEBI:30623"/>
    </ligand>
</feature>
<evidence type="ECO:0000256" key="7">
    <source>
        <dbReference type="PIRSR" id="PIRSR601929-1"/>
    </source>
</evidence>
<protein>
    <recommendedName>
        <fullName evidence="9">Germin-like protein</fullName>
    </recommendedName>
</protein>
<keyword evidence="6 7" id="KW-0464">Manganese</keyword>
<keyword evidence="3 9" id="KW-0052">Apoplast</keyword>
<keyword evidence="4 9" id="KW-0964">Secreted</keyword>
<dbReference type="GO" id="GO:0030145">
    <property type="term" value="F:manganese ion binding"/>
    <property type="evidence" value="ECO:0007669"/>
    <property type="project" value="UniProtKB-UniRule"/>
</dbReference>
<reference evidence="11 13" key="1">
    <citation type="journal article" date="2017" name="Nature">
        <title>The sunflower genome provides insights into oil metabolism, flowering and Asterid evolution.</title>
        <authorList>
            <person name="Badouin H."/>
            <person name="Gouzy J."/>
            <person name="Grassa C.J."/>
            <person name="Murat F."/>
            <person name="Staton S.E."/>
            <person name="Cottret L."/>
            <person name="Lelandais-Briere C."/>
            <person name="Owens G.L."/>
            <person name="Carrere S."/>
            <person name="Mayjonade B."/>
            <person name="Legrand L."/>
            <person name="Gill N."/>
            <person name="Kane N.C."/>
            <person name="Bowers J.E."/>
            <person name="Hubner S."/>
            <person name="Bellec A."/>
            <person name="Berard A."/>
            <person name="Berges H."/>
            <person name="Blanchet N."/>
            <person name="Boniface M.C."/>
            <person name="Brunel D."/>
            <person name="Catrice O."/>
            <person name="Chaidir N."/>
            <person name="Claudel C."/>
            <person name="Donnadieu C."/>
            <person name="Faraut T."/>
            <person name="Fievet G."/>
            <person name="Helmstetter N."/>
            <person name="King M."/>
            <person name="Knapp S.J."/>
            <person name="Lai Z."/>
            <person name="Le Paslier M.C."/>
            <person name="Lippi Y."/>
            <person name="Lorenzon L."/>
            <person name="Mandel J.R."/>
            <person name="Marage G."/>
            <person name="Marchand G."/>
            <person name="Marquand E."/>
            <person name="Bret-Mestries E."/>
            <person name="Morien E."/>
            <person name="Nambeesan S."/>
            <person name="Nguyen T."/>
            <person name="Pegot-Espagnet P."/>
            <person name="Pouilly N."/>
            <person name="Raftis F."/>
            <person name="Sallet E."/>
            <person name="Schiex T."/>
            <person name="Thomas J."/>
            <person name="Vandecasteele C."/>
            <person name="Vares D."/>
            <person name="Vear F."/>
            <person name="Vautrin S."/>
            <person name="Crespi M."/>
            <person name="Mangin B."/>
            <person name="Burke J.M."/>
            <person name="Salse J."/>
            <person name="Munos S."/>
            <person name="Vincourt P."/>
            <person name="Rieseberg L.H."/>
            <person name="Langlade N.B."/>
        </authorList>
    </citation>
    <scope>NUCLEOTIDE SEQUENCE [LARGE SCALE GENOMIC DNA]</scope>
    <source>
        <strain evidence="13">cv. SF193</strain>
        <tissue evidence="11">Leaves</tissue>
    </source>
</reference>
<feature type="binding site" evidence="8">
    <location>
        <position position="2"/>
    </location>
    <ligand>
        <name>Mn(2+)</name>
        <dbReference type="ChEBI" id="CHEBI:29035"/>
    </ligand>
</feature>
<evidence type="ECO:0000256" key="1">
    <source>
        <dbReference type="ARBA" id="ARBA00004271"/>
    </source>
</evidence>
<feature type="binding site" evidence="7">
    <location>
        <position position="2"/>
    </location>
    <ligand>
        <name>oxalate</name>
        <dbReference type="ChEBI" id="CHEBI:30623"/>
    </ligand>
</feature>
<dbReference type="Pfam" id="PF00190">
    <property type="entry name" value="Cupin_1"/>
    <property type="match status" value="1"/>
</dbReference>
<dbReference type="InParanoid" id="A0A251UQV4"/>
<dbReference type="SMART" id="SM00835">
    <property type="entry name" value="Cupin_1"/>
    <property type="match status" value="1"/>
</dbReference>
<keyword evidence="13" id="KW-1185">Reference proteome</keyword>
<evidence type="ECO:0000313" key="12">
    <source>
        <dbReference type="EMBL" id="OTG25449.1"/>
    </source>
</evidence>
<proteinExistence type="inferred from homology"/>
<evidence type="ECO:0000259" key="10">
    <source>
        <dbReference type="SMART" id="SM00835"/>
    </source>
</evidence>
<dbReference type="InterPro" id="IPR014710">
    <property type="entry name" value="RmlC-like_jellyroll"/>
</dbReference>